<sequence>MENHILHIIHVVRARQLQAANLICLLLAFVALKKRRNIDDDVEVEDSMSSLPEQSSNAKKIRSKKRKRKLEQQDKELYSKLINCIDSVANAIREGNKILERVFRREYTGGEIYKELELMGLELHEIPKAINYLADNQAKARALFSCPLRIRMDMLKYMMGAADSAYAVMRMGAQHVN</sequence>
<comment type="caution">
    <text evidence="2">The sequence shown here is derived from an EMBL/GenBank/DDBJ whole genome shotgun (WGS) entry which is preliminary data.</text>
</comment>
<dbReference type="PANTHER" id="PTHR46929">
    <property type="entry name" value="EXPRESSED PROTEIN"/>
    <property type="match status" value="1"/>
</dbReference>
<evidence type="ECO:0000313" key="2">
    <source>
        <dbReference type="EMBL" id="KAI7733780.1"/>
    </source>
</evidence>
<gene>
    <name evidence="2" type="ORF">M8C21_023330</name>
</gene>
<reference evidence="2" key="1">
    <citation type="submission" date="2022-06" db="EMBL/GenBank/DDBJ databases">
        <title>Uncovering the hologenomic basis of an extraordinary plant invasion.</title>
        <authorList>
            <person name="Bieker V.C."/>
            <person name="Martin M.D."/>
            <person name="Gilbert T."/>
            <person name="Hodgins K."/>
            <person name="Battlay P."/>
            <person name="Petersen B."/>
            <person name="Wilson J."/>
        </authorList>
    </citation>
    <scope>NUCLEOTIDE SEQUENCE</scope>
    <source>
        <strain evidence="2">AA19_3_7</strain>
        <tissue evidence="2">Leaf</tissue>
    </source>
</reference>
<proteinExistence type="predicted"/>
<organism evidence="2 3">
    <name type="scientific">Ambrosia artemisiifolia</name>
    <name type="common">Common ragweed</name>
    <dbReference type="NCBI Taxonomy" id="4212"/>
    <lineage>
        <taxon>Eukaryota</taxon>
        <taxon>Viridiplantae</taxon>
        <taxon>Streptophyta</taxon>
        <taxon>Embryophyta</taxon>
        <taxon>Tracheophyta</taxon>
        <taxon>Spermatophyta</taxon>
        <taxon>Magnoliopsida</taxon>
        <taxon>eudicotyledons</taxon>
        <taxon>Gunneridae</taxon>
        <taxon>Pentapetalae</taxon>
        <taxon>asterids</taxon>
        <taxon>campanulids</taxon>
        <taxon>Asterales</taxon>
        <taxon>Asteraceae</taxon>
        <taxon>Asteroideae</taxon>
        <taxon>Heliantheae alliance</taxon>
        <taxon>Heliantheae</taxon>
        <taxon>Ambrosia</taxon>
    </lineage>
</organism>
<dbReference type="Proteomes" id="UP001206925">
    <property type="component" value="Unassembled WGS sequence"/>
</dbReference>
<accession>A0AAD5G943</accession>
<evidence type="ECO:0000256" key="1">
    <source>
        <dbReference type="SAM" id="MobiDB-lite"/>
    </source>
</evidence>
<name>A0AAD5G943_AMBAR</name>
<protein>
    <submittedName>
        <fullName evidence="2">Uncharacterized protein</fullName>
    </submittedName>
</protein>
<feature type="compositionally biased region" description="Polar residues" evidence="1">
    <location>
        <begin position="47"/>
        <end position="58"/>
    </location>
</feature>
<keyword evidence="3" id="KW-1185">Reference proteome</keyword>
<evidence type="ECO:0000313" key="3">
    <source>
        <dbReference type="Proteomes" id="UP001206925"/>
    </source>
</evidence>
<feature type="region of interest" description="Disordered" evidence="1">
    <location>
        <begin position="43"/>
        <end position="67"/>
    </location>
</feature>
<dbReference type="EMBL" id="JAMZMK010009907">
    <property type="protein sequence ID" value="KAI7733780.1"/>
    <property type="molecule type" value="Genomic_DNA"/>
</dbReference>
<dbReference type="PANTHER" id="PTHR46929:SF4">
    <property type="entry name" value="MYB_SANT-LIKE DOMAIN-CONTAINING PROTEIN"/>
    <property type="match status" value="1"/>
</dbReference>
<dbReference type="AlphaFoldDB" id="A0AAD5G943"/>